<dbReference type="PANTHER" id="PTHR30055">
    <property type="entry name" value="HTH-TYPE TRANSCRIPTIONAL REGULATOR RUTR"/>
    <property type="match status" value="1"/>
</dbReference>
<dbReference type="PRINTS" id="PR00455">
    <property type="entry name" value="HTHTETR"/>
</dbReference>
<dbReference type="Gene3D" id="1.10.357.10">
    <property type="entry name" value="Tetracycline Repressor, domain 2"/>
    <property type="match status" value="1"/>
</dbReference>
<evidence type="ECO:0000313" key="5">
    <source>
        <dbReference type="Proteomes" id="UP001549320"/>
    </source>
</evidence>
<dbReference type="InterPro" id="IPR041586">
    <property type="entry name" value="PsrA_TetR_C"/>
</dbReference>
<reference evidence="4 5" key="1">
    <citation type="submission" date="2024-06" db="EMBL/GenBank/DDBJ databases">
        <title>Sorghum-associated microbial communities from plants grown in Nebraska, USA.</title>
        <authorList>
            <person name="Schachtman D."/>
        </authorList>
    </citation>
    <scope>NUCLEOTIDE SEQUENCE [LARGE SCALE GENOMIC DNA]</scope>
    <source>
        <strain evidence="4 5">2709</strain>
    </source>
</reference>
<dbReference type="Pfam" id="PF17939">
    <property type="entry name" value="TetR_C_30"/>
    <property type="match status" value="1"/>
</dbReference>
<dbReference type="InterPro" id="IPR009057">
    <property type="entry name" value="Homeodomain-like_sf"/>
</dbReference>
<dbReference type="PROSITE" id="PS50977">
    <property type="entry name" value="HTH_TETR_2"/>
    <property type="match status" value="1"/>
</dbReference>
<dbReference type="Pfam" id="PF00440">
    <property type="entry name" value="TetR_N"/>
    <property type="match status" value="1"/>
</dbReference>
<organism evidence="4 5">
    <name type="scientific">Ottowia thiooxydans</name>
    <dbReference type="NCBI Taxonomy" id="219182"/>
    <lineage>
        <taxon>Bacteria</taxon>
        <taxon>Pseudomonadati</taxon>
        <taxon>Pseudomonadota</taxon>
        <taxon>Betaproteobacteria</taxon>
        <taxon>Burkholderiales</taxon>
        <taxon>Comamonadaceae</taxon>
        <taxon>Ottowia</taxon>
    </lineage>
</organism>
<dbReference type="PANTHER" id="PTHR30055:SF235">
    <property type="entry name" value="TRANSCRIPTIONAL REGULATORY PROTEIN"/>
    <property type="match status" value="1"/>
</dbReference>
<dbReference type="SUPFAM" id="SSF46689">
    <property type="entry name" value="Homeodomain-like"/>
    <property type="match status" value="1"/>
</dbReference>
<dbReference type="Proteomes" id="UP001549320">
    <property type="component" value="Unassembled WGS sequence"/>
</dbReference>
<comment type="caution">
    <text evidence="4">The sequence shown here is derived from an EMBL/GenBank/DDBJ whole genome shotgun (WGS) entry which is preliminary data.</text>
</comment>
<protein>
    <submittedName>
        <fullName evidence="4">AcrR family transcriptional regulator</fullName>
    </submittedName>
</protein>
<evidence type="ECO:0000256" key="2">
    <source>
        <dbReference type="PROSITE-ProRule" id="PRU00335"/>
    </source>
</evidence>
<evidence type="ECO:0000259" key="3">
    <source>
        <dbReference type="PROSITE" id="PS50977"/>
    </source>
</evidence>
<dbReference type="InterPro" id="IPR050109">
    <property type="entry name" value="HTH-type_TetR-like_transc_reg"/>
</dbReference>
<dbReference type="InterPro" id="IPR001647">
    <property type="entry name" value="HTH_TetR"/>
</dbReference>
<sequence>MTVSVKTVKTPSVAAVAPAVPPKRRGPRPKGESERLREKILDCAEKLFAEHGFHGTSIRDIAALSEVQLALVGYHFGSKEDLLDSVLGRRATVCYGERMTFLEEARKRYGKRPIPVGELFDGFAACFLARPSRNDAGWRNYATLVANLANAAQWGSLISKHYDDGARAYVKELQRSYPNADSEKIHQAFFFMIAVMLAVCARPGRIERLSEMQFKSSEVTHLARSVSLFVEGGFHNLVASSVRARP</sequence>
<keyword evidence="1 2" id="KW-0238">DNA-binding</keyword>
<dbReference type="InterPro" id="IPR036271">
    <property type="entry name" value="Tet_transcr_reg_TetR-rel_C_sf"/>
</dbReference>
<feature type="domain" description="HTH tetR-type" evidence="3">
    <location>
        <begin position="34"/>
        <end position="94"/>
    </location>
</feature>
<accession>A0ABV2Q664</accession>
<dbReference type="SUPFAM" id="SSF48498">
    <property type="entry name" value="Tetracyclin repressor-like, C-terminal domain"/>
    <property type="match status" value="1"/>
</dbReference>
<gene>
    <name evidence="4" type="ORF">ABIE13_001506</name>
</gene>
<dbReference type="RefSeq" id="WP_354442482.1">
    <property type="nucleotide sequence ID" value="NZ_JBEPSH010000003.1"/>
</dbReference>
<evidence type="ECO:0000256" key="1">
    <source>
        <dbReference type="ARBA" id="ARBA00023125"/>
    </source>
</evidence>
<proteinExistence type="predicted"/>
<feature type="DNA-binding region" description="H-T-H motif" evidence="2">
    <location>
        <begin position="57"/>
        <end position="76"/>
    </location>
</feature>
<keyword evidence="5" id="KW-1185">Reference proteome</keyword>
<name>A0ABV2Q664_9BURK</name>
<dbReference type="EMBL" id="JBEPSH010000003">
    <property type="protein sequence ID" value="MET4576397.1"/>
    <property type="molecule type" value="Genomic_DNA"/>
</dbReference>
<evidence type="ECO:0000313" key="4">
    <source>
        <dbReference type="EMBL" id="MET4576397.1"/>
    </source>
</evidence>